<dbReference type="GeneID" id="38779951"/>
<keyword evidence="2 6" id="KW-0645">Protease</keyword>
<evidence type="ECO:0000313" key="9">
    <source>
        <dbReference type="EMBL" id="GBE83034.1"/>
    </source>
</evidence>
<dbReference type="InterPro" id="IPR021109">
    <property type="entry name" value="Peptidase_aspartic_dom_sf"/>
</dbReference>
<dbReference type="RefSeq" id="XP_027613947.1">
    <property type="nucleotide sequence ID" value="XM_027758146.1"/>
</dbReference>
<dbReference type="EMBL" id="BFAD01000005">
    <property type="protein sequence ID" value="GBE83034.1"/>
    <property type="molecule type" value="Genomic_DNA"/>
</dbReference>
<comment type="similarity">
    <text evidence="1 6">Belongs to the peptidase A1 family.</text>
</comment>
<dbReference type="FunFam" id="2.40.70.10:FF:000115">
    <property type="entry name" value="Lysosomal aspartic protease"/>
    <property type="match status" value="1"/>
</dbReference>
<dbReference type="STRING" id="139825.A0A401GMQ7"/>
<dbReference type="InterPro" id="IPR001461">
    <property type="entry name" value="Aspartic_peptidase_A1"/>
</dbReference>
<dbReference type="OrthoDB" id="15189at2759"/>
<dbReference type="AlphaFoldDB" id="A0A401GMQ7"/>
<evidence type="ECO:0000256" key="7">
    <source>
        <dbReference type="SAM" id="MobiDB-lite"/>
    </source>
</evidence>
<dbReference type="GO" id="GO:0006508">
    <property type="term" value="P:proteolysis"/>
    <property type="evidence" value="ECO:0007669"/>
    <property type="project" value="UniProtKB-KW"/>
</dbReference>
<keyword evidence="10" id="KW-1185">Reference proteome</keyword>
<evidence type="ECO:0000313" key="10">
    <source>
        <dbReference type="Proteomes" id="UP000287166"/>
    </source>
</evidence>
<protein>
    <submittedName>
        <fullName evidence="9">Aspartic protease</fullName>
    </submittedName>
</protein>
<comment type="caution">
    <text evidence="9">The sequence shown here is derived from an EMBL/GenBank/DDBJ whole genome shotgun (WGS) entry which is preliminary data.</text>
</comment>
<evidence type="ECO:0000256" key="2">
    <source>
        <dbReference type="ARBA" id="ARBA00022670"/>
    </source>
</evidence>
<organism evidence="9 10">
    <name type="scientific">Sparassis crispa</name>
    <dbReference type="NCBI Taxonomy" id="139825"/>
    <lineage>
        <taxon>Eukaryota</taxon>
        <taxon>Fungi</taxon>
        <taxon>Dikarya</taxon>
        <taxon>Basidiomycota</taxon>
        <taxon>Agaricomycotina</taxon>
        <taxon>Agaricomycetes</taxon>
        <taxon>Polyporales</taxon>
        <taxon>Sparassidaceae</taxon>
        <taxon>Sparassis</taxon>
    </lineage>
</organism>
<feature type="active site" evidence="5">
    <location>
        <position position="299"/>
    </location>
</feature>
<dbReference type="CDD" id="cd05471">
    <property type="entry name" value="pepsin_like"/>
    <property type="match status" value="1"/>
</dbReference>
<feature type="region of interest" description="Disordered" evidence="7">
    <location>
        <begin position="142"/>
        <end position="175"/>
    </location>
</feature>
<dbReference type="InterPro" id="IPR033121">
    <property type="entry name" value="PEPTIDASE_A1"/>
</dbReference>
<dbReference type="PROSITE" id="PS00141">
    <property type="entry name" value="ASP_PROTEASE"/>
    <property type="match status" value="1"/>
</dbReference>
<keyword evidence="4 6" id="KW-0378">Hydrolase</keyword>
<dbReference type="Proteomes" id="UP000287166">
    <property type="component" value="Unassembled WGS sequence"/>
</dbReference>
<keyword evidence="3 6" id="KW-0064">Aspartyl protease</keyword>
<feature type="active site" evidence="5">
    <location>
        <position position="122"/>
    </location>
</feature>
<dbReference type="PROSITE" id="PS51767">
    <property type="entry name" value="PEPTIDASE_A1"/>
    <property type="match status" value="1"/>
</dbReference>
<feature type="domain" description="Peptidase A1" evidence="8">
    <location>
        <begin position="104"/>
        <end position="409"/>
    </location>
</feature>
<evidence type="ECO:0000256" key="6">
    <source>
        <dbReference type="RuleBase" id="RU000454"/>
    </source>
</evidence>
<proteinExistence type="inferred from homology"/>
<reference evidence="9 10" key="1">
    <citation type="journal article" date="2018" name="Sci. Rep.">
        <title>Genome sequence of the cauliflower mushroom Sparassis crispa (Hanabiratake) and its association with beneficial usage.</title>
        <authorList>
            <person name="Kiyama R."/>
            <person name="Furutani Y."/>
            <person name="Kawaguchi K."/>
            <person name="Nakanishi T."/>
        </authorList>
    </citation>
    <scope>NUCLEOTIDE SEQUENCE [LARGE SCALE GENOMIC DNA]</scope>
</reference>
<evidence type="ECO:0000259" key="8">
    <source>
        <dbReference type="PROSITE" id="PS51767"/>
    </source>
</evidence>
<accession>A0A401GMQ7</accession>
<dbReference type="SUPFAM" id="SSF50630">
    <property type="entry name" value="Acid proteases"/>
    <property type="match status" value="1"/>
</dbReference>
<dbReference type="GO" id="GO:0004190">
    <property type="term" value="F:aspartic-type endopeptidase activity"/>
    <property type="evidence" value="ECO:0007669"/>
    <property type="project" value="UniProtKB-KW"/>
</dbReference>
<evidence type="ECO:0000256" key="1">
    <source>
        <dbReference type="ARBA" id="ARBA00007447"/>
    </source>
</evidence>
<gene>
    <name evidence="9" type="ORF">SCP_0500770</name>
</gene>
<dbReference type="Pfam" id="PF00026">
    <property type="entry name" value="Asp"/>
    <property type="match status" value="1"/>
</dbReference>
<sequence>MLALLVSAGPVVKERGVHIPLQKRGSLKKMDGTFDYERHARQLVKIQNKHRQNLVNLQNNTGALPAGAFIPQALHHHATQGENSRRRYKRQALPLTDQQDGLEWTGTITIGTPPISFVVDFDTGSSDLWVASSECNQCGKHNTYDPASSSTSSSKDGNFSISYGDGSSDSGPEYTDTVTLSGVTVTGQALSAVTSESSEFQTDPADGLMGFAFPSISQLQANPFPFAALSESAIPQGVFSFKLTSDGAELYMGGADSSLYTGDIEYHSLSADNGFWQIGGASVLVNGQTTVSGLDTIIDSGTTLAYGPTATVSQLFQAIPGSREDKDGTYTFPCDAQLTVAFSWGGNTWAVDPNLFNQGATKQGSHQCVAAIGASDDLGFGENVWLLGDTFMSNVYTAFSMDDNAVGFAALA</sequence>
<dbReference type="InParanoid" id="A0A401GMQ7"/>
<dbReference type="PANTHER" id="PTHR47966">
    <property type="entry name" value="BETA-SITE APP-CLEAVING ENZYME, ISOFORM A-RELATED"/>
    <property type="match status" value="1"/>
</dbReference>
<evidence type="ECO:0000256" key="5">
    <source>
        <dbReference type="PIRSR" id="PIRSR601461-1"/>
    </source>
</evidence>
<dbReference type="Gene3D" id="2.40.70.10">
    <property type="entry name" value="Acid Proteases"/>
    <property type="match status" value="2"/>
</dbReference>
<dbReference type="PRINTS" id="PR00792">
    <property type="entry name" value="PEPSIN"/>
</dbReference>
<evidence type="ECO:0000256" key="4">
    <source>
        <dbReference type="ARBA" id="ARBA00022801"/>
    </source>
</evidence>
<dbReference type="InterPro" id="IPR034164">
    <property type="entry name" value="Pepsin-like_dom"/>
</dbReference>
<dbReference type="FunCoup" id="A0A401GMQ7">
    <property type="interactions" value="50"/>
</dbReference>
<dbReference type="InterPro" id="IPR001969">
    <property type="entry name" value="Aspartic_peptidase_AS"/>
</dbReference>
<dbReference type="PANTHER" id="PTHR47966:SF51">
    <property type="entry name" value="BETA-SITE APP-CLEAVING ENZYME, ISOFORM A-RELATED"/>
    <property type="match status" value="1"/>
</dbReference>
<evidence type="ECO:0000256" key="3">
    <source>
        <dbReference type="ARBA" id="ARBA00022750"/>
    </source>
</evidence>
<name>A0A401GMQ7_9APHY</name>